<dbReference type="GO" id="GO:0043484">
    <property type="term" value="P:regulation of RNA splicing"/>
    <property type="evidence" value="ECO:0007669"/>
    <property type="project" value="TreeGrafter"/>
</dbReference>
<dbReference type="EMBL" id="KI440850">
    <property type="protein sequence ID" value="ERS96510.1"/>
    <property type="molecule type" value="Genomic_DNA"/>
</dbReference>
<proteinExistence type="predicted"/>
<keyword evidence="2" id="KW-0808">Transferase</keyword>
<evidence type="ECO:0000259" key="6">
    <source>
        <dbReference type="PROSITE" id="PS50011"/>
    </source>
</evidence>
<keyword evidence="1" id="KW-0723">Serine/threonine-protein kinase</keyword>
<keyword evidence="4" id="KW-0418">Kinase</keyword>
<accession>U7PPV3</accession>
<dbReference type="PANTHER" id="PTHR45646:SF11">
    <property type="entry name" value="SERINE_THREONINE-PROTEIN KINASE DOA"/>
    <property type="match status" value="1"/>
</dbReference>
<evidence type="ECO:0000256" key="3">
    <source>
        <dbReference type="ARBA" id="ARBA00022741"/>
    </source>
</evidence>
<dbReference type="SUPFAM" id="SSF56112">
    <property type="entry name" value="Protein kinase-like (PK-like)"/>
    <property type="match status" value="1"/>
</dbReference>
<dbReference type="GO" id="GO:0005634">
    <property type="term" value="C:nucleus"/>
    <property type="evidence" value="ECO:0007669"/>
    <property type="project" value="TreeGrafter"/>
</dbReference>
<dbReference type="PROSITE" id="PS50011">
    <property type="entry name" value="PROTEIN_KINASE_DOM"/>
    <property type="match status" value="1"/>
</dbReference>
<evidence type="ECO:0000256" key="2">
    <source>
        <dbReference type="ARBA" id="ARBA00022679"/>
    </source>
</evidence>
<dbReference type="Pfam" id="PF00069">
    <property type="entry name" value="Pkinase"/>
    <property type="match status" value="1"/>
</dbReference>
<keyword evidence="8" id="KW-1185">Reference proteome</keyword>
<gene>
    <name evidence="7" type="ORF">HMPREF1624_07426</name>
</gene>
<dbReference type="GO" id="GO:0004674">
    <property type="term" value="F:protein serine/threonine kinase activity"/>
    <property type="evidence" value="ECO:0007669"/>
    <property type="project" value="UniProtKB-KW"/>
</dbReference>
<dbReference type="InterPro" id="IPR011009">
    <property type="entry name" value="Kinase-like_dom_sf"/>
</dbReference>
<dbReference type="Proteomes" id="UP000018087">
    <property type="component" value="Unassembled WGS sequence"/>
</dbReference>
<evidence type="ECO:0000313" key="8">
    <source>
        <dbReference type="Proteomes" id="UP000018087"/>
    </source>
</evidence>
<keyword evidence="3" id="KW-0547">Nucleotide-binding</keyword>
<sequence length="161" mass="18365">MGRVHTGKAMPIQYRAPEVILNMPWGTPVDMWSAGMLAWTLLEPKSLFYTYNTKSSLELNDAYHLAAITTTLGPPPKEFRDRSSESAKYWDEQGNLQGPVPLPPKTQLADLVTTLDGELKDFFVNFLECFLAWLLEERLTADQTYFHSWLRSYDENGGKES</sequence>
<evidence type="ECO:0000256" key="5">
    <source>
        <dbReference type="ARBA" id="ARBA00022840"/>
    </source>
</evidence>
<dbReference type="InterPro" id="IPR051175">
    <property type="entry name" value="CLK_kinases"/>
</dbReference>
<dbReference type="eggNOG" id="KOG0671">
    <property type="taxonomic scope" value="Eukaryota"/>
</dbReference>
<evidence type="ECO:0000256" key="4">
    <source>
        <dbReference type="ARBA" id="ARBA00022777"/>
    </source>
</evidence>
<name>U7PPV3_SPOS1</name>
<evidence type="ECO:0000256" key="1">
    <source>
        <dbReference type="ARBA" id="ARBA00022527"/>
    </source>
</evidence>
<protein>
    <recommendedName>
        <fullName evidence="6">Protein kinase domain-containing protein</fullName>
    </recommendedName>
</protein>
<dbReference type="Gene3D" id="1.10.510.10">
    <property type="entry name" value="Transferase(Phosphotransferase) domain 1"/>
    <property type="match status" value="1"/>
</dbReference>
<dbReference type="AlphaFoldDB" id="U7PPV3"/>
<evidence type="ECO:0000313" key="7">
    <source>
        <dbReference type="EMBL" id="ERS96510.1"/>
    </source>
</evidence>
<dbReference type="GO" id="GO:0005524">
    <property type="term" value="F:ATP binding"/>
    <property type="evidence" value="ECO:0007669"/>
    <property type="project" value="UniProtKB-KW"/>
</dbReference>
<dbReference type="PANTHER" id="PTHR45646">
    <property type="entry name" value="SERINE/THREONINE-PROTEIN KINASE DOA-RELATED"/>
    <property type="match status" value="1"/>
</dbReference>
<reference evidence="8" key="1">
    <citation type="journal article" date="2014" name="Genome Announc.">
        <title>Genome sequence of the pathogenic fungus Sporothrix schenckii (ATCC 58251).</title>
        <authorList>
            <person name="Cuomo C.A."/>
            <person name="Rodriguez-Del Valle N."/>
            <person name="Perez-Sanchez L."/>
            <person name="Abouelleil A."/>
            <person name="Goldberg J."/>
            <person name="Young S."/>
            <person name="Zeng Q."/>
            <person name="Birren B.W."/>
        </authorList>
    </citation>
    <scope>NUCLEOTIDE SEQUENCE [LARGE SCALE GENOMIC DNA]</scope>
    <source>
        <strain evidence="8">ATCC 58251 / de Perez 2211183</strain>
    </source>
</reference>
<feature type="domain" description="Protein kinase" evidence="6">
    <location>
        <begin position="1"/>
        <end position="150"/>
    </location>
</feature>
<dbReference type="OrthoDB" id="5979581at2759"/>
<keyword evidence="5" id="KW-0067">ATP-binding</keyword>
<organism evidence="7 8">
    <name type="scientific">Sporothrix schenckii (strain ATCC 58251 / de Perez 2211183)</name>
    <name type="common">Rose-picker's disease fungus</name>
    <dbReference type="NCBI Taxonomy" id="1391915"/>
    <lineage>
        <taxon>Eukaryota</taxon>
        <taxon>Fungi</taxon>
        <taxon>Dikarya</taxon>
        <taxon>Ascomycota</taxon>
        <taxon>Pezizomycotina</taxon>
        <taxon>Sordariomycetes</taxon>
        <taxon>Sordariomycetidae</taxon>
        <taxon>Ophiostomatales</taxon>
        <taxon>Ophiostomataceae</taxon>
        <taxon>Sporothrix</taxon>
    </lineage>
</organism>
<dbReference type="HOGENOM" id="CLU_000288_81_11_1"/>
<dbReference type="InterPro" id="IPR000719">
    <property type="entry name" value="Prot_kinase_dom"/>
</dbReference>